<name>A0A2A4IT48_HELVI</name>
<dbReference type="AlphaFoldDB" id="A0A2A4IT48"/>
<reference evidence="2" key="1">
    <citation type="submission" date="2017-09" db="EMBL/GenBank/DDBJ databases">
        <title>Contemporary evolution of a Lepidopteran species, Heliothis virescens, in response to modern agricultural practices.</title>
        <authorList>
            <person name="Fritz M.L."/>
            <person name="Deyonke A.M."/>
            <person name="Papanicolaou A."/>
            <person name="Micinski S."/>
            <person name="Westbrook J."/>
            <person name="Gould F."/>
        </authorList>
    </citation>
    <scope>NUCLEOTIDE SEQUENCE [LARGE SCALE GENOMIC DNA]</scope>
    <source>
        <strain evidence="2">HvINT-</strain>
        <tissue evidence="2">Whole body</tissue>
    </source>
</reference>
<proteinExistence type="predicted"/>
<evidence type="ECO:0000313" key="2">
    <source>
        <dbReference type="EMBL" id="PCG62548.1"/>
    </source>
</evidence>
<sequence>MAKAPRPLSNILPSSGIRPGPASSVSTQTSANQAQNQAKQRGKPGVRSPAPAAKQDAANQTNKMQHQIQQPKQQLLVMNSGQMTQITSVDKPLSKTMATQQALLQQQAIQVLYLPVRIGADILTVI</sequence>
<feature type="compositionally biased region" description="Low complexity" evidence="1">
    <location>
        <begin position="26"/>
        <end position="38"/>
    </location>
</feature>
<gene>
    <name evidence="2" type="ORF">B5V51_14212</name>
</gene>
<organism evidence="2">
    <name type="scientific">Heliothis virescens</name>
    <name type="common">Tobacco budworm moth</name>
    <dbReference type="NCBI Taxonomy" id="7102"/>
    <lineage>
        <taxon>Eukaryota</taxon>
        <taxon>Metazoa</taxon>
        <taxon>Ecdysozoa</taxon>
        <taxon>Arthropoda</taxon>
        <taxon>Hexapoda</taxon>
        <taxon>Insecta</taxon>
        <taxon>Pterygota</taxon>
        <taxon>Neoptera</taxon>
        <taxon>Endopterygota</taxon>
        <taxon>Lepidoptera</taxon>
        <taxon>Glossata</taxon>
        <taxon>Ditrysia</taxon>
        <taxon>Noctuoidea</taxon>
        <taxon>Noctuidae</taxon>
        <taxon>Heliothinae</taxon>
        <taxon>Heliothis</taxon>
    </lineage>
</organism>
<evidence type="ECO:0000256" key="1">
    <source>
        <dbReference type="SAM" id="MobiDB-lite"/>
    </source>
</evidence>
<protein>
    <submittedName>
        <fullName evidence="2">Uncharacterized protein</fullName>
    </submittedName>
</protein>
<dbReference type="EMBL" id="NWSH01008464">
    <property type="protein sequence ID" value="PCG62548.1"/>
    <property type="molecule type" value="Genomic_DNA"/>
</dbReference>
<accession>A0A2A4IT48</accession>
<comment type="caution">
    <text evidence="2">The sequence shown here is derived from an EMBL/GenBank/DDBJ whole genome shotgun (WGS) entry which is preliminary data.</text>
</comment>
<feature type="region of interest" description="Disordered" evidence="1">
    <location>
        <begin position="1"/>
        <end position="72"/>
    </location>
</feature>